<evidence type="ECO:0000256" key="1">
    <source>
        <dbReference type="SAM" id="Phobius"/>
    </source>
</evidence>
<keyword evidence="1" id="KW-1133">Transmembrane helix</keyword>
<keyword evidence="3" id="KW-1185">Reference proteome</keyword>
<feature type="transmembrane region" description="Helical" evidence="1">
    <location>
        <begin position="28"/>
        <end position="61"/>
    </location>
</feature>
<protein>
    <submittedName>
        <fullName evidence="2">Uncharacterized protein</fullName>
    </submittedName>
</protein>
<organism evidence="2 3">
    <name type="scientific">Lentinula detonsa</name>
    <dbReference type="NCBI Taxonomy" id="2804962"/>
    <lineage>
        <taxon>Eukaryota</taxon>
        <taxon>Fungi</taxon>
        <taxon>Dikarya</taxon>
        <taxon>Basidiomycota</taxon>
        <taxon>Agaricomycotina</taxon>
        <taxon>Agaricomycetes</taxon>
        <taxon>Agaricomycetidae</taxon>
        <taxon>Agaricales</taxon>
        <taxon>Marasmiineae</taxon>
        <taxon>Omphalotaceae</taxon>
        <taxon>Lentinula</taxon>
    </lineage>
</organism>
<dbReference type="AlphaFoldDB" id="A0A9W8P1Z4"/>
<accession>A0A9W8P1Z4</accession>
<name>A0A9W8P1Z4_9AGAR</name>
<dbReference type="EMBL" id="JANVFU010000005">
    <property type="protein sequence ID" value="KAJ3745254.1"/>
    <property type="molecule type" value="Genomic_DNA"/>
</dbReference>
<sequence length="144" mass="15898">MYNPEFTASSLFVCDGTDPTSDPFCQDVTMGIVFVAIVTVFLLGVVVIIMALIEGVCFIAAQAYTYLAKYNLFNQQERTLQMDVKIKVCERLTQILRRSSASAQERAYELEIEKDLLSEIAGCGGDISGEGSLIHCMPKIANRD</sequence>
<proteinExistence type="predicted"/>
<gene>
    <name evidence="2" type="ORF">DFH05DRAFT_1523532</name>
</gene>
<evidence type="ECO:0000313" key="2">
    <source>
        <dbReference type="EMBL" id="KAJ3745254.1"/>
    </source>
</evidence>
<dbReference type="Proteomes" id="UP001142393">
    <property type="component" value="Unassembled WGS sequence"/>
</dbReference>
<reference evidence="2 3" key="1">
    <citation type="journal article" date="2023" name="Proc. Natl. Acad. Sci. U.S.A.">
        <title>A global phylogenomic analysis of the shiitake genus Lentinula.</title>
        <authorList>
            <person name="Sierra-Patev S."/>
            <person name="Min B."/>
            <person name="Naranjo-Ortiz M."/>
            <person name="Looney B."/>
            <person name="Konkel Z."/>
            <person name="Slot J.C."/>
            <person name="Sakamoto Y."/>
            <person name="Steenwyk J.L."/>
            <person name="Rokas A."/>
            <person name="Carro J."/>
            <person name="Camarero S."/>
            <person name="Ferreira P."/>
            <person name="Molpeceres G."/>
            <person name="Ruiz-Duenas F.J."/>
            <person name="Serrano A."/>
            <person name="Henrissat B."/>
            <person name="Drula E."/>
            <person name="Hughes K.W."/>
            <person name="Mata J.L."/>
            <person name="Ishikawa N.K."/>
            <person name="Vargas-Isla R."/>
            <person name="Ushijima S."/>
            <person name="Smith C.A."/>
            <person name="Donoghue J."/>
            <person name="Ahrendt S."/>
            <person name="Andreopoulos W."/>
            <person name="He G."/>
            <person name="LaButti K."/>
            <person name="Lipzen A."/>
            <person name="Ng V."/>
            <person name="Riley R."/>
            <person name="Sandor L."/>
            <person name="Barry K."/>
            <person name="Martinez A.T."/>
            <person name="Xiao Y."/>
            <person name="Gibbons J.G."/>
            <person name="Terashima K."/>
            <person name="Grigoriev I.V."/>
            <person name="Hibbett D."/>
        </authorList>
    </citation>
    <scope>NUCLEOTIDE SEQUENCE [LARGE SCALE GENOMIC DNA]</scope>
    <source>
        <strain evidence="2 3">TFB7810</strain>
    </source>
</reference>
<comment type="caution">
    <text evidence="2">The sequence shown here is derived from an EMBL/GenBank/DDBJ whole genome shotgun (WGS) entry which is preliminary data.</text>
</comment>
<keyword evidence="1" id="KW-0812">Transmembrane</keyword>
<evidence type="ECO:0000313" key="3">
    <source>
        <dbReference type="Proteomes" id="UP001142393"/>
    </source>
</evidence>
<keyword evidence="1" id="KW-0472">Membrane</keyword>